<evidence type="ECO:0000313" key="3">
    <source>
        <dbReference type="Proteomes" id="UP000288805"/>
    </source>
</evidence>
<feature type="region of interest" description="Disordered" evidence="1">
    <location>
        <begin position="41"/>
        <end position="65"/>
    </location>
</feature>
<evidence type="ECO:0000256" key="1">
    <source>
        <dbReference type="SAM" id="MobiDB-lite"/>
    </source>
</evidence>
<evidence type="ECO:0000313" key="2">
    <source>
        <dbReference type="EMBL" id="RVW19666.1"/>
    </source>
</evidence>
<dbReference type="Proteomes" id="UP000288805">
    <property type="component" value="Unassembled WGS sequence"/>
</dbReference>
<feature type="compositionally biased region" description="Pro residues" evidence="1">
    <location>
        <begin position="47"/>
        <end position="58"/>
    </location>
</feature>
<reference evidence="2 3" key="1">
    <citation type="journal article" date="2018" name="PLoS Genet.">
        <title>Population sequencing reveals clonal diversity and ancestral inbreeding in the grapevine cultivar Chardonnay.</title>
        <authorList>
            <person name="Roach M.J."/>
            <person name="Johnson D.L."/>
            <person name="Bohlmann J."/>
            <person name="van Vuuren H.J."/>
            <person name="Jones S.J."/>
            <person name="Pretorius I.S."/>
            <person name="Schmidt S.A."/>
            <person name="Borneman A.R."/>
        </authorList>
    </citation>
    <scope>NUCLEOTIDE SEQUENCE [LARGE SCALE GENOMIC DNA]</scope>
    <source>
        <strain evidence="3">cv. Chardonnay</strain>
        <tissue evidence="2">Leaf</tissue>
    </source>
</reference>
<proteinExistence type="predicted"/>
<dbReference type="AlphaFoldDB" id="A0A438C9S9"/>
<accession>A0A438C9S9</accession>
<sequence length="210" mass="23298">MDSQIVTIDQFAATMASIQEAIANLGQRVNGQQAQQVSISDGAPYNPIVPLPSPPMPTPTSDDPHARIDRLEQRMRDPCPIYSAPSSADHYLDAKTITSIFSTGYAFESSFLESYGRWVLTPLAPKPVPHPMSPRFRLDLHYSYYQGIVSPPLGDIYHINVVENDNIHMLSWDDGLPEPIVLDDSYEVDEVILGPQASMPFSLIPDKALF</sequence>
<protein>
    <submittedName>
        <fullName evidence="2">Uncharacterized protein</fullName>
    </submittedName>
</protein>
<comment type="caution">
    <text evidence="2">The sequence shown here is derived from an EMBL/GenBank/DDBJ whole genome shotgun (WGS) entry which is preliminary data.</text>
</comment>
<name>A0A438C9S9_VITVI</name>
<dbReference type="EMBL" id="QGNW01002449">
    <property type="protein sequence ID" value="RVW19666.1"/>
    <property type="molecule type" value="Genomic_DNA"/>
</dbReference>
<organism evidence="2 3">
    <name type="scientific">Vitis vinifera</name>
    <name type="common">Grape</name>
    <dbReference type="NCBI Taxonomy" id="29760"/>
    <lineage>
        <taxon>Eukaryota</taxon>
        <taxon>Viridiplantae</taxon>
        <taxon>Streptophyta</taxon>
        <taxon>Embryophyta</taxon>
        <taxon>Tracheophyta</taxon>
        <taxon>Spermatophyta</taxon>
        <taxon>Magnoliopsida</taxon>
        <taxon>eudicotyledons</taxon>
        <taxon>Gunneridae</taxon>
        <taxon>Pentapetalae</taxon>
        <taxon>rosids</taxon>
        <taxon>Vitales</taxon>
        <taxon>Vitaceae</taxon>
        <taxon>Viteae</taxon>
        <taxon>Vitis</taxon>
    </lineage>
</organism>
<gene>
    <name evidence="2" type="ORF">CK203_116692</name>
</gene>